<reference evidence="1 2" key="1">
    <citation type="submission" date="2018-06" db="EMBL/GenBank/DDBJ databases">
        <title>Genomic Encyclopedia of Type Strains, Phase IV (KMG-IV): sequencing the most valuable type-strain genomes for metagenomic binning, comparative biology and taxonomic classification.</title>
        <authorList>
            <person name="Goeker M."/>
        </authorList>
    </citation>
    <scope>NUCLEOTIDE SEQUENCE [LARGE SCALE GENOMIC DNA]</scope>
    <source>
        <strain evidence="1 2">DSM 5</strain>
    </source>
</reference>
<feature type="non-terminal residue" evidence="1">
    <location>
        <position position="1"/>
    </location>
</feature>
<dbReference type="Proteomes" id="UP000248646">
    <property type="component" value="Unassembled WGS sequence"/>
</dbReference>
<keyword evidence="2" id="KW-1185">Reference proteome</keyword>
<evidence type="ECO:0000313" key="2">
    <source>
        <dbReference type="Proteomes" id="UP000248646"/>
    </source>
</evidence>
<protein>
    <submittedName>
        <fullName evidence="1">Uncharacterized protein</fullName>
    </submittedName>
</protein>
<evidence type="ECO:0000313" key="1">
    <source>
        <dbReference type="EMBL" id="PZX04667.1"/>
    </source>
</evidence>
<gene>
    <name evidence="1" type="ORF">C7437_104179</name>
</gene>
<dbReference type="AlphaFoldDB" id="A0A2W7ML82"/>
<proteinExistence type="predicted"/>
<comment type="caution">
    <text evidence="1">The sequence shown here is derived from an EMBL/GenBank/DDBJ whole genome shotgun (WGS) entry which is preliminary data.</text>
</comment>
<organism evidence="1 2">
    <name type="scientific">Psychrobacillus insolitus</name>
    <dbReference type="NCBI Taxonomy" id="1461"/>
    <lineage>
        <taxon>Bacteria</taxon>
        <taxon>Bacillati</taxon>
        <taxon>Bacillota</taxon>
        <taxon>Bacilli</taxon>
        <taxon>Bacillales</taxon>
        <taxon>Bacillaceae</taxon>
        <taxon>Psychrobacillus</taxon>
    </lineage>
</organism>
<name>A0A2W7ML82_9BACI</name>
<dbReference type="EMBL" id="QKZI01000004">
    <property type="protein sequence ID" value="PZX04667.1"/>
    <property type="molecule type" value="Genomic_DNA"/>
</dbReference>
<accession>A0A2W7ML82</accession>
<sequence length="125" mass="14339">FPYPMCKRWGINPSDLMTGVQCGKCEQFGMVKIKRTWQCPTCSHRDSEAHLAAVKEWFVLIGVQMSNSDCRKFLQVGQHQTVTRILQGMDLIISGKGKATKYKMDKKTLSGQKNFYMDRKNSIRS</sequence>